<evidence type="ECO:0000313" key="2">
    <source>
        <dbReference type="Proteomes" id="UP000290407"/>
    </source>
</evidence>
<dbReference type="Gene3D" id="3.40.390.10">
    <property type="entry name" value="Collagenase (Catalytic Domain)"/>
    <property type="match status" value="1"/>
</dbReference>
<dbReference type="GO" id="GO:0008237">
    <property type="term" value="F:metallopeptidase activity"/>
    <property type="evidence" value="ECO:0007669"/>
    <property type="project" value="InterPro"/>
</dbReference>
<sequence length="402" mass="43864">MNTPSSLISWSLTCSLVASLVLLINGCQPVADSLSPQAGLADNSPALRAYIRSLGCPDSLIQDAGDHFIADGDLLFPKDMAVPNPANINDAQEEQAYTSSELLIYNGRSQGDITVGIAQSARNEIPGIEAMVIKAIAQWNSLGRNLVRTKFRYTGNSGHLMIISKPPRAPIIGFGNYVSEFPALKGNAPRLMEVYAKNFNSLEYNFKVGTLTHAFGHCLGLNHTDWKRWPGEIVASQIPGSPAVDNQSVMNRLADFMTPSNADINALRTLYPATAYNFKVNIVNKPDNKKAFSISLNGPVHKIAGFTLRYIIAQEYRKIGTPSTSPPTLAPTVQTPGVEGVPWPAKPGPAVNQYTLETKPVGDLKSNENWTVTWVFRFNVRIRYVDGAVGPWSNEVLLRVAR</sequence>
<reference evidence="1 2" key="1">
    <citation type="submission" date="2019-01" db="EMBL/GenBank/DDBJ databases">
        <title>Spirosoma flava sp. nov., a propanil-degrading bacterium isolated from herbicide-contaminated soil.</title>
        <authorList>
            <person name="Zhang L."/>
            <person name="Jiang J.-D."/>
        </authorList>
    </citation>
    <scope>NUCLEOTIDE SEQUENCE [LARGE SCALE GENOMIC DNA]</scope>
    <source>
        <strain evidence="1 2">TY50</strain>
    </source>
</reference>
<keyword evidence="2" id="KW-1185">Reference proteome</keyword>
<comment type="caution">
    <text evidence="1">The sequence shown here is derived from an EMBL/GenBank/DDBJ whole genome shotgun (WGS) entry which is preliminary data.</text>
</comment>
<protein>
    <recommendedName>
        <fullName evidence="3">Peptidase metallopeptidase domain-containing protein</fullName>
    </recommendedName>
</protein>
<gene>
    <name evidence="1" type="ORF">EQG79_30710</name>
</gene>
<evidence type="ECO:0008006" key="3">
    <source>
        <dbReference type="Google" id="ProtNLM"/>
    </source>
</evidence>
<name>A0A4V1RVB9_9BACT</name>
<dbReference type="AlphaFoldDB" id="A0A4V1RVB9"/>
<accession>A0A4V1RVB9</accession>
<evidence type="ECO:0000313" key="1">
    <source>
        <dbReference type="EMBL" id="RYC66228.1"/>
    </source>
</evidence>
<dbReference type="Proteomes" id="UP000290407">
    <property type="component" value="Unassembled WGS sequence"/>
</dbReference>
<proteinExistence type="predicted"/>
<dbReference type="SUPFAM" id="SSF55486">
    <property type="entry name" value="Metalloproteases ('zincins'), catalytic domain"/>
    <property type="match status" value="1"/>
</dbReference>
<organism evidence="1 2">
    <name type="scientific">Spirosoma sordidisoli</name>
    <dbReference type="NCBI Taxonomy" id="2502893"/>
    <lineage>
        <taxon>Bacteria</taxon>
        <taxon>Pseudomonadati</taxon>
        <taxon>Bacteroidota</taxon>
        <taxon>Cytophagia</taxon>
        <taxon>Cytophagales</taxon>
        <taxon>Cytophagaceae</taxon>
        <taxon>Spirosoma</taxon>
    </lineage>
</organism>
<dbReference type="RefSeq" id="WP_129607065.1">
    <property type="nucleotide sequence ID" value="NZ_SBLB01000020.1"/>
</dbReference>
<dbReference type="InterPro" id="IPR024079">
    <property type="entry name" value="MetalloPept_cat_dom_sf"/>
</dbReference>
<dbReference type="EMBL" id="SBLB01000020">
    <property type="protein sequence ID" value="RYC66228.1"/>
    <property type="molecule type" value="Genomic_DNA"/>
</dbReference>